<dbReference type="EMBL" id="RMVG01000025">
    <property type="protein sequence ID" value="RPD94269.1"/>
    <property type="molecule type" value="Genomic_DNA"/>
</dbReference>
<evidence type="ECO:0000313" key="2">
    <source>
        <dbReference type="EMBL" id="RPD94269.1"/>
    </source>
</evidence>
<feature type="region of interest" description="Disordered" evidence="1">
    <location>
        <begin position="45"/>
        <end position="80"/>
    </location>
</feature>
<dbReference type="AlphaFoldDB" id="A0A3N4NRQ9"/>
<organism evidence="2 3">
    <name type="scientific">Candidatus Pantoea deserta</name>
    <dbReference type="NCBI Taxonomy" id="1869313"/>
    <lineage>
        <taxon>Bacteria</taxon>
        <taxon>Pseudomonadati</taxon>
        <taxon>Pseudomonadota</taxon>
        <taxon>Gammaproteobacteria</taxon>
        <taxon>Enterobacterales</taxon>
        <taxon>Erwiniaceae</taxon>
        <taxon>Pantoea</taxon>
    </lineage>
</organism>
<keyword evidence="3" id="KW-1185">Reference proteome</keyword>
<dbReference type="Proteomes" id="UP000281332">
    <property type="component" value="Unassembled WGS sequence"/>
</dbReference>
<accession>A0A3N4NRQ9</accession>
<reference evidence="2 3" key="1">
    <citation type="submission" date="2018-11" db="EMBL/GenBank/DDBJ databases">
        <title>Whole genome sequencing of Pantoea sp. RIT388.</title>
        <authorList>
            <person name="Gan H.M."/>
            <person name="Hudson A.O."/>
        </authorList>
    </citation>
    <scope>NUCLEOTIDE SEQUENCE [LARGE SCALE GENOMIC DNA]</scope>
    <source>
        <strain evidence="2 3">RIT388</strain>
    </source>
</reference>
<evidence type="ECO:0000256" key="1">
    <source>
        <dbReference type="SAM" id="MobiDB-lite"/>
    </source>
</evidence>
<comment type="caution">
    <text evidence="2">The sequence shown here is derived from an EMBL/GenBank/DDBJ whole genome shotgun (WGS) entry which is preliminary data.</text>
</comment>
<proteinExistence type="predicted"/>
<gene>
    <name evidence="2" type="ORF">BBB56_21585</name>
</gene>
<name>A0A3N4NRQ9_9GAMM</name>
<protein>
    <submittedName>
        <fullName evidence="2">Uncharacterized protein</fullName>
    </submittedName>
</protein>
<evidence type="ECO:0000313" key="3">
    <source>
        <dbReference type="Proteomes" id="UP000281332"/>
    </source>
</evidence>
<sequence length="80" mass="8689">MSKIMEICHCNERNVSFSLIALLAITYDSFVPKAASEITLSLPCRSETRVHSSEPADVVGEPNRTAEPAKAGNQKEALDV</sequence>